<keyword evidence="4" id="KW-0158">Chromosome</keyword>
<evidence type="ECO:0000256" key="6">
    <source>
        <dbReference type="ARBA" id="ARBA00023328"/>
    </source>
</evidence>
<organism evidence="8 9">
    <name type="scientific">Seiridium unicorne</name>
    <dbReference type="NCBI Taxonomy" id="138068"/>
    <lineage>
        <taxon>Eukaryota</taxon>
        <taxon>Fungi</taxon>
        <taxon>Dikarya</taxon>
        <taxon>Ascomycota</taxon>
        <taxon>Pezizomycotina</taxon>
        <taxon>Sordariomycetes</taxon>
        <taxon>Xylariomycetidae</taxon>
        <taxon>Amphisphaeriales</taxon>
        <taxon>Sporocadaceae</taxon>
        <taxon>Seiridium</taxon>
    </lineage>
</organism>
<comment type="caution">
    <text evidence="8">The sequence shown here is derived from an EMBL/GenBank/DDBJ whole genome shotgun (WGS) entry which is preliminary data.</text>
</comment>
<evidence type="ECO:0000256" key="3">
    <source>
        <dbReference type="ARBA" id="ARBA00007321"/>
    </source>
</evidence>
<accession>A0ABR2UI06</accession>
<reference evidence="8 9" key="1">
    <citation type="journal article" date="2024" name="J. Plant Pathol.">
        <title>Sequence and assembly of the genome of Seiridium unicorne, isolate CBS 538.82, causal agent of cypress canker disease.</title>
        <authorList>
            <person name="Scali E."/>
            <person name="Rocca G.D."/>
            <person name="Danti R."/>
            <person name="Garbelotto M."/>
            <person name="Barberini S."/>
            <person name="Baroncelli R."/>
            <person name="Emiliani G."/>
        </authorList>
    </citation>
    <scope>NUCLEOTIDE SEQUENCE [LARGE SCALE GENOMIC DNA]</scope>
    <source>
        <strain evidence="8 9">BM-138-508</strain>
    </source>
</reference>
<gene>
    <name evidence="8" type="ORF">SUNI508_02344</name>
</gene>
<protein>
    <submittedName>
        <fullName evidence="8">Cenp-O kinetochore centromere component</fullName>
    </submittedName>
</protein>
<dbReference type="InterPro" id="IPR018464">
    <property type="entry name" value="CENP-O"/>
</dbReference>
<keyword evidence="9" id="KW-1185">Reference proteome</keyword>
<dbReference type="PANTHER" id="PTHR14582">
    <property type="entry name" value="INNER KINETOCHORE SUBUNIT MAL2"/>
    <property type="match status" value="1"/>
</dbReference>
<evidence type="ECO:0000313" key="8">
    <source>
        <dbReference type="EMBL" id="KAK9414245.1"/>
    </source>
</evidence>
<comment type="subcellular location">
    <subcellularLocation>
        <location evidence="2">Chromosome</location>
        <location evidence="2">Centromere</location>
    </subcellularLocation>
    <subcellularLocation>
        <location evidence="1">Nucleus</location>
    </subcellularLocation>
</comment>
<sequence>MTSRTSLSPDLSVADRLDDEIAKLRAQVESLKNELKLQTTTLLTRETTRELLEDDPLNAFEIDASIKSRLLAQCDKQVAHQQQSLYRACASITSLKIRDPDPKAVDGGNVLGLRFEVMSRSRFIRPYYVMLNRPYPESRHLRVHRHTVPPCIPLSGLAARYLPAPKFDARGRGAQDQDLSKFARALRRELVRYQNRIATISDLRKAAGQGSTKGKGRELDIPISEISAVDAAAKQVRLEWDDGRTGRLVMDDDGKILKVVAQSENERDRQRVRELLGGSTHVEELVRHLGPDQGNLKQTGSI</sequence>
<evidence type="ECO:0000256" key="5">
    <source>
        <dbReference type="ARBA" id="ARBA00023242"/>
    </source>
</evidence>
<keyword evidence="6" id="KW-0137">Centromere</keyword>
<dbReference type="Proteomes" id="UP001408356">
    <property type="component" value="Unassembled WGS sequence"/>
</dbReference>
<evidence type="ECO:0000256" key="7">
    <source>
        <dbReference type="SAM" id="Coils"/>
    </source>
</evidence>
<keyword evidence="5" id="KW-0539">Nucleus</keyword>
<evidence type="ECO:0000256" key="4">
    <source>
        <dbReference type="ARBA" id="ARBA00022454"/>
    </source>
</evidence>
<proteinExistence type="inferred from homology"/>
<evidence type="ECO:0000256" key="1">
    <source>
        <dbReference type="ARBA" id="ARBA00004123"/>
    </source>
</evidence>
<dbReference type="EMBL" id="JARVKF010000429">
    <property type="protein sequence ID" value="KAK9414245.1"/>
    <property type="molecule type" value="Genomic_DNA"/>
</dbReference>
<evidence type="ECO:0000256" key="2">
    <source>
        <dbReference type="ARBA" id="ARBA00004584"/>
    </source>
</evidence>
<dbReference type="Pfam" id="PF09496">
    <property type="entry name" value="CENP-O"/>
    <property type="match status" value="1"/>
</dbReference>
<keyword evidence="7" id="KW-0175">Coiled coil</keyword>
<comment type="similarity">
    <text evidence="3">Belongs to the CENP-O/MCM21 family.</text>
</comment>
<dbReference type="PANTHER" id="PTHR14582:SF1">
    <property type="entry name" value="CENTROMERE PROTEIN O"/>
    <property type="match status" value="1"/>
</dbReference>
<name>A0ABR2UI06_9PEZI</name>
<evidence type="ECO:0000313" key="9">
    <source>
        <dbReference type="Proteomes" id="UP001408356"/>
    </source>
</evidence>
<feature type="coiled-coil region" evidence="7">
    <location>
        <begin position="14"/>
        <end position="41"/>
    </location>
</feature>